<name>A5N8C7_CLOK5</name>
<evidence type="ECO:0000256" key="3">
    <source>
        <dbReference type="ARBA" id="ARBA00022692"/>
    </source>
</evidence>
<dbReference type="EMBL" id="CP000673">
    <property type="protein sequence ID" value="EDK33558.1"/>
    <property type="molecule type" value="Genomic_DNA"/>
</dbReference>
<reference evidence="7 8" key="1">
    <citation type="journal article" date="2008" name="Proc. Natl. Acad. Sci. U.S.A.">
        <title>The genome of Clostridium kluyveri, a strict anaerobe with unique metabolic features.</title>
        <authorList>
            <person name="Seedorf H."/>
            <person name="Fricke W.F."/>
            <person name="Veith B."/>
            <person name="Brueggemann H."/>
            <person name="Liesegang H."/>
            <person name="Strittmatter A."/>
            <person name="Miethke M."/>
            <person name="Buckel W."/>
            <person name="Hinderberger J."/>
            <person name="Li F."/>
            <person name="Hagemeier C."/>
            <person name="Thauer R.K."/>
            <person name="Gottschalk G."/>
        </authorList>
    </citation>
    <scope>NUCLEOTIDE SEQUENCE [LARGE SCALE GENOMIC DNA]</scope>
    <source>
        <strain evidence="8">ATCC 8527 / DSM 555 / NCIMB 10680</strain>
    </source>
</reference>
<keyword evidence="2" id="KW-1003">Cell membrane</keyword>
<keyword evidence="8" id="KW-1185">Reference proteome</keyword>
<feature type="transmembrane region" description="Helical" evidence="6">
    <location>
        <begin position="63"/>
        <end position="85"/>
    </location>
</feature>
<feature type="transmembrane region" description="Helical" evidence="6">
    <location>
        <begin position="221"/>
        <end position="241"/>
    </location>
</feature>
<feature type="transmembrane region" description="Helical" evidence="6">
    <location>
        <begin position="91"/>
        <end position="114"/>
    </location>
</feature>
<dbReference type="RefSeq" id="WP_012101908.1">
    <property type="nucleotide sequence ID" value="NC_009706.1"/>
</dbReference>
<dbReference type="InterPro" id="IPR003339">
    <property type="entry name" value="ABC/ECF_trnsptr_transmembrane"/>
</dbReference>
<evidence type="ECO:0000256" key="4">
    <source>
        <dbReference type="ARBA" id="ARBA00022989"/>
    </source>
</evidence>
<sequence>MEVCEAYMPHKNKGFYLDPRTKILFMAFITTLMFFVHENILMDLAVVVISLLLLLSNHQQKTALIYGGLFALAIIAKLTQGLYALPTLINMIFVLLVALVIRLFPIFMLGYYIIKSTKTNEFIAAMVKWHIPKSFIIPISVVFRFIPTLAEEHSSIKNAMKMRGIKFGTKKFWRNPTIFLEYRVIPLMISVVKIGDELSAAALTRGLGSMKERTSVVVTRFCIYDFIIGMISIGLLVGAFIL</sequence>
<feature type="transmembrane region" description="Helical" evidence="6">
    <location>
        <begin position="23"/>
        <end position="56"/>
    </location>
</feature>
<dbReference type="PANTHER" id="PTHR34857">
    <property type="entry name" value="SLL0384 PROTEIN"/>
    <property type="match status" value="1"/>
</dbReference>
<accession>A5N8C7</accession>
<dbReference type="InterPro" id="IPR051611">
    <property type="entry name" value="ECF_transporter_component"/>
</dbReference>
<evidence type="ECO:0000313" key="7">
    <source>
        <dbReference type="EMBL" id="EDK33558.1"/>
    </source>
</evidence>
<dbReference type="CDD" id="cd16914">
    <property type="entry name" value="EcfT"/>
    <property type="match status" value="1"/>
</dbReference>
<dbReference type="STRING" id="431943.CKL_1516"/>
<evidence type="ECO:0000256" key="1">
    <source>
        <dbReference type="ARBA" id="ARBA00004141"/>
    </source>
</evidence>
<dbReference type="KEGG" id="ckl:CKL_1516"/>
<dbReference type="eggNOG" id="COG0619">
    <property type="taxonomic scope" value="Bacteria"/>
</dbReference>
<proteinExistence type="predicted"/>
<dbReference type="Proteomes" id="UP000002411">
    <property type="component" value="Chromosome"/>
</dbReference>
<keyword evidence="4 6" id="KW-1133">Transmembrane helix</keyword>
<gene>
    <name evidence="7" type="ordered locus">CKL_1516</name>
</gene>
<dbReference type="Pfam" id="PF02361">
    <property type="entry name" value="CbiQ"/>
    <property type="match status" value="1"/>
</dbReference>
<keyword evidence="3 6" id="KW-0812">Transmembrane</keyword>
<dbReference type="HOGENOM" id="CLU_076847_1_1_9"/>
<dbReference type="PANTHER" id="PTHR34857:SF2">
    <property type="entry name" value="SLL0384 PROTEIN"/>
    <property type="match status" value="1"/>
</dbReference>
<dbReference type="AlphaFoldDB" id="A5N8C7"/>
<comment type="subcellular location">
    <subcellularLocation>
        <location evidence="1">Membrane</location>
        <topology evidence="1">Multi-pass membrane protein</topology>
    </subcellularLocation>
</comment>
<evidence type="ECO:0000256" key="5">
    <source>
        <dbReference type="ARBA" id="ARBA00023136"/>
    </source>
</evidence>
<organism evidence="7 8">
    <name type="scientific">Clostridium kluyveri (strain ATCC 8527 / DSM 555 / NBRC 12016 / NCIMB 10680 / K1)</name>
    <dbReference type="NCBI Taxonomy" id="431943"/>
    <lineage>
        <taxon>Bacteria</taxon>
        <taxon>Bacillati</taxon>
        <taxon>Bacillota</taxon>
        <taxon>Clostridia</taxon>
        <taxon>Eubacteriales</taxon>
        <taxon>Clostridiaceae</taxon>
        <taxon>Clostridium</taxon>
    </lineage>
</organism>
<keyword evidence="5 6" id="KW-0472">Membrane</keyword>
<protein>
    <submittedName>
        <fullName evidence="7">Predicted transporter</fullName>
    </submittedName>
</protein>
<evidence type="ECO:0000256" key="2">
    <source>
        <dbReference type="ARBA" id="ARBA00022475"/>
    </source>
</evidence>
<dbReference type="GO" id="GO:0005886">
    <property type="term" value="C:plasma membrane"/>
    <property type="evidence" value="ECO:0007669"/>
    <property type="project" value="UniProtKB-ARBA"/>
</dbReference>
<evidence type="ECO:0000256" key="6">
    <source>
        <dbReference type="SAM" id="Phobius"/>
    </source>
</evidence>
<evidence type="ECO:0000313" key="8">
    <source>
        <dbReference type="Proteomes" id="UP000002411"/>
    </source>
</evidence>